<keyword evidence="6 8" id="KW-1133">Transmembrane helix</keyword>
<evidence type="ECO:0000256" key="1">
    <source>
        <dbReference type="ARBA" id="ARBA00004477"/>
    </source>
</evidence>
<accession>A0A078B498</accession>
<proteinExistence type="inferred from homology"/>
<feature type="transmembrane region" description="Helical" evidence="8">
    <location>
        <begin position="156"/>
        <end position="174"/>
    </location>
</feature>
<evidence type="ECO:0000256" key="2">
    <source>
        <dbReference type="ARBA" id="ARBA00006859"/>
    </source>
</evidence>
<sequence>MSSDQIGHPLIEPVCYLSMLTLTVANIFTDKIPIHLSICVYSLAIIIIGSYRSLREMIGQMKKVHINGQKSEGIETLSNKDALQFPLFAGATLLFLYLLIKFFGKESVNYFVLAYIALGSTTGIKALIQSFTGTMFDKIDEGKIINIKNSYIELEVSLLDLICFALSIVSVIIYSVSKSWVYNNAIAILFCIHALQLIFLGNFKTGGLLLVLLFFYDIFFVFGTDVMLTVAKNIDAPIKLQFPKDMSVTPPQYSILGLGDIVIPGIFMSMCLRFDFLKTLDKHRLSELIESERKGTTENNKFVGYLIAKANAAPKSYFIAVIIGYLVAILTTVVIMIIFDHGQPALLYLVPGCLISVAALAIYNDDKNIVWNHSEEPYLSNEKKDN</sequence>
<dbReference type="GO" id="GO:0042500">
    <property type="term" value="F:aspartic endopeptidase activity, intramembrane cleaving"/>
    <property type="evidence" value="ECO:0007669"/>
    <property type="project" value="InterPro"/>
</dbReference>
<dbReference type="Pfam" id="PF04258">
    <property type="entry name" value="Peptidase_A22B"/>
    <property type="match status" value="1"/>
</dbReference>
<evidence type="ECO:0000313" key="9">
    <source>
        <dbReference type="EMBL" id="CDW88328.1"/>
    </source>
</evidence>
<feature type="transmembrane region" description="Helical" evidence="8">
    <location>
        <begin position="180"/>
        <end position="200"/>
    </location>
</feature>
<dbReference type="AlphaFoldDB" id="A0A078B498"/>
<reference evidence="9 10" key="1">
    <citation type="submission" date="2014-06" db="EMBL/GenBank/DDBJ databases">
        <authorList>
            <person name="Swart Estienne"/>
        </authorList>
    </citation>
    <scope>NUCLEOTIDE SEQUENCE [LARGE SCALE GENOMIC DNA]</scope>
    <source>
        <strain evidence="9 10">130c</strain>
    </source>
</reference>
<keyword evidence="4" id="KW-0378">Hydrolase</keyword>
<dbReference type="SMART" id="SM00730">
    <property type="entry name" value="PSN"/>
    <property type="match status" value="1"/>
</dbReference>
<evidence type="ECO:0000256" key="3">
    <source>
        <dbReference type="ARBA" id="ARBA00022692"/>
    </source>
</evidence>
<evidence type="ECO:0000256" key="5">
    <source>
        <dbReference type="ARBA" id="ARBA00022824"/>
    </source>
</evidence>
<feature type="transmembrane region" description="Helical" evidence="8">
    <location>
        <begin position="317"/>
        <end position="339"/>
    </location>
</feature>
<keyword evidence="5" id="KW-0256">Endoplasmic reticulum</keyword>
<evidence type="ECO:0000256" key="4">
    <source>
        <dbReference type="ARBA" id="ARBA00022801"/>
    </source>
</evidence>
<protein>
    <submittedName>
        <fullName evidence="9">Signal peptide peptidase family protein</fullName>
    </submittedName>
</protein>
<dbReference type="InParanoid" id="A0A078B498"/>
<feature type="transmembrane region" description="Helical" evidence="8">
    <location>
        <begin position="110"/>
        <end position="128"/>
    </location>
</feature>
<organism evidence="9 10">
    <name type="scientific">Stylonychia lemnae</name>
    <name type="common">Ciliate</name>
    <dbReference type="NCBI Taxonomy" id="5949"/>
    <lineage>
        <taxon>Eukaryota</taxon>
        <taxon>Sar</taxon>
        <taxon>Alveolata</taxon>
        <taxon>Ciliophora</taxon>
        <taxon>Intramacronucleata</taxon>
        <taxon>Spirotrichea</taxon>
        <taxon>Stichotrichia</taxon>
        <taxon>Sporadotrichida</taxon>
        <taxon>Oxytrichidae</taxon>
        <taxon>Stylonychinae</taxon>
        <taxon>Stylonychia</taxon>
    </lineage>
</organism>
<evidence type="ECO:0000256" key="6">
    <source>
        <dbReference type="ARBA" id="ARBA00022989"/>
    </source>
</evidence>
<dbReference type="GO" id="GO:0098554">
    <property type="term" value="C:cytoplasmic side of endoplasmic reticulum membrane"/>
    <property type="evidence" value="ECO:0007669"/>
    <property type="project" value="TreeGrafter"/>
</dbReference>
<dbReference type="PANTHER" id="PTHR12174:SF23">
    <property type="entry name" value="MINOR HISTOCOMPATIBILITY ANTIGEN H13"/>
    <property type="match status" value="1"/>
</dbReference>
<feature type="transmembrane region" description="Helical" evidence="8">
    <location>
        <begin position="207"/>
        <end position="231"/>
    </location>
</feature>
<evidence type="ECO:0000256" key="8">
    <source>
        <dbReference type="SAM" id="Phobius"/>
    </source>
</evidence>
<keyword evidence="3 8" id="KW-0812">Transmembrane</keyword>
<keyword evidence="10" id="KW-1185">Reference proteome</keyword>
<dbReference type="PANTHER" id="PTHR12174">
    <property type="entry name" value="SIGNAL PEPTIDE PEPTIDASE"/>
    <property type="match status" value="1"/>
</dbReference>
<dbReference type="Proteomes" id="UP000039865">
    <property type="component" value="Unassembled WGS sequence"/>
</dbReference>
<comment type="similarity">
    <text evidence="2">Belongs to the peptidase A22B family.</text>
</comment>
<dbReference type="OrthoDB" id="29661at2759"/>
<gene>
    <name evidence="9" type="primary">Contig12645.g13495</name>
    <name evidence="9" type="ORF">STYLEM_17449</name>
</gene>
<name>A0A078B498_STYLE</name>
<feature type="transmembrane region" description="Helical" evidence="8">
    <location>
        <begin position="345"/>
        <end position="363"/>
    </location>
</feature>
<evidence type="ECO:0000313" key="10">
    <source>
        <dbReference type="Proteomes" id="UP000039865"/>
    </source>
</evidence>
<feature type="transmembrane region" description="Helical" evidence="8">
    <location>
        <begin position="85"/>
        <end position="104"/>
    </location>
</feature>
<dbReference type="FunCoup" id="A0A078B498">
    <property type="interactions" value="439"/>
</dbReference>
<dbReference type="InterPro" id="IPR006639">
    <property type="entry name" value="Preselin/SPP"/>
</dbReference>
<dbReference type="GO" id="GO:0033619">
    <property type="term" value="P:membrane protein proteolysis"/>
    <property type="evidence" value="ECO:0007669"/>
    <property type="project" value="TreeGrafter"/>
</dbReference>
<keyword evidence="7 8" id="KW-0472">Membrane</keyword>
<dbReference type="OMA" id="EFKIMIK"/>
<feature type="transmembrane region" description="Helical" evidence="8">
    <location>
        <begin position="251"/>
        <end position="274"/>
    </location>
</feature>
<dbReference type="EMBL" id="CCKQ01016458">
    <property type="protein sequence ID" value="CDW88328.1"/>
    <property type="molecule type" value="Genomic_DNA"/>
</dbReference>
<comment type="subcellular location">
    <subcellularLocation>
        <location evidence="1">Endoplasmic reticulum membrane</location>
        <topology evidence="1">Multi-pass membrane protein</topology>
    </subcellularLocation>
</comment>
<evidence type="ECO:0000256" key="7">
    <source>
        <dbReference type="ARBA" id="ARBA00023136"/>
    </source>
</evidence>
<feature type="transmembrane region" description="Helical" evidence="8">
    <location>
        <begin position="34"/>
        <end position="54"/>
    </location>
</feature>
<dbReference type="InterPro" id="IPR007369">
    <property type="entry name" value="Peptidase_A22B_SPP"/>
</dbReference>
<dbReference type="GO" id="GO:0006465">
    <property type="term" value="P:signal peptide processing"/>
    <property type="evidence" value="ECO:0007669"/>
    <property type="project" value="TreeGrafter"/>
</dbReference>
<dbReference type="GO" id="GO:0098553">
    <property type="term" value="C:lumenal side of endoplasmic reticulum membrane"/>
    <property type="evidence" value="ECO:0007669"/>
    <property type="project" value="TreeGrafter"/>
</dbReference>